<name>A0A9D2S4H7_9FIRM</name>
<dbReference type="GO" id="GO:0006284">
    <property type="term" value="P:base-excision repair"/>
    <property type="evidence" value="ECO:0007669"/>
    <property type="project" value="TreeGrafter"/>
</dbReference>
<gene>
    <name evidence="2" type="ORF">H9945_11060</name>
</gene>
<evidence type="ECO:0000313" key="3">
    <source>
        <dbReference type="Proteomes" id="UP000886803"/>
    </source>
</evidence>
<dbReference type="AlphaFoldDB" id="A0A9D2S4H7"/>
<proteinExistence type="predicted"/>
<organism evidence="2 3">
    <name type="scientific">Candidatus Gemmiger avicola</name>
    <dbReference type="NCBI Taxonomy" id="2838605"/>
    <lineage>
        <taxon>Bacteria</taxon>
        <taxon>Bacillati</taxon>
        <taxon>Bacillota</taxon>
        <taxon>Clostridia</taxon>
        <taxon>Eubacteriales</taxon>
        <taxon>Gemmiger</taxon>
    </lineage>
</organism>
<dbReference type="SUPFAM" id="SSF51658">
    <property type="entry name" value="Xylose isomerase-like"/>
    <property type="match status" value="1"/>
</dbReference>
<reference evidence="2" key="1">
    <citation type="journal article" date="2021" name="PeerJ">
        <title>Extensive microbial diversity within the chicken gut microbiome revealed by metagenomics and culture.</title>
        <authorList>
            <person name="Gilroy R."/>
            <person name="Ravi A."/>
            <person name="Getino M."/>
            <person name="Pursley I."/>
            <person name="Horton D.L."/>
            <person name="Alikhan N.F."/>
            <person name="Baker D."/>
            <person name="Gharbi K."/>
            <person name="Hall N."/>
            <person name="Watson M."/>
            <person name="Adriaenssens E.M."/>
            <person name="Foster-Nyarko E."/>
            <person name="Jarju S."/>
            <person name="Secka A."/>
            <person name="Antonio M."/>
            <person name="Oren A."/>
            <person name="Chaudhuri R.R."/>
            <person name="La Ragione R."/>
            <person name="Hildebrand F."/>
            <person name="Pallen M.J."/>
        </authorList>
    </citation>
    <scope>NUCLEOTIDE SEQUENCE</scope>
    <source>
        <strain evidence="2">ChiBcec8-13705</strain>
    </source>
</reference>
<dbReference type="InterPro" id="IPR036237">
    <property type="entry name" value="Xyl_isomerase-like_sf"/>
</dbReference>
<dbReference type="InterPro" id="IPR001719">
    <property type="entry name" value="AP_endonuc_2"/>
</dbReference>
<dbReference type="PANTHER" id="PTHR21445:SF0">
    <property type="entry name" value="APURINIC-APYRIMIDINIC ENDONUCLEASE"/>
    <property type="match status" value="1"/>
</dbReference>
<dbReference type="GO" id="GO:0008270">
    <property type="term" value="F:zinc ion binding"/>
    <property type="evidence" value="ECO:0007669"/>
    <property type="project" value="InterPro"/>
</dbReference>
<dbReference type="GO" id="GO:0003906">
    <property type="term" value="F:DNA-(apurinic or apyrimidinic site) endonuclease activity"/>
    <property type="evidence" value="ECO:0007669"/>
    <property type="project" value="TreeGrafter"/>
</dbReference>
<reference evidence="2" key="2">
    <citation type="submission" date="2021-04" db="EMBL/GenBank/DDBJ databases">
        <authorList>
            <person name="Gilroy R."/>
        </authorList>
    </citation>
    <scope>NUCLEOTIDE SEQUENCE</scope>
    <source>
        <strain evidence="2">ChiBcec8-13705</strain>
    </source>
</reference>
<dbReference type="GO" id="GO:0008081">
    <property type="term" value="F:phosphoric diester hydrolase activity"/>
    <property type="evidence" value="ECO:0007669"/>
    <property type="project" value="TreeGrafter"/>
</dbReference>
<dbReference type="GO" id="GO:0003677">
    <property type="term" value="F:DNA binding"/>
    <property type="evidence" value="ECO:0007669"/>
    <property type="project" value="InterPro"/>
</dbReference>
<dbReference type="Proteomes" id="UP000886803">
    <property type="component" value="Unassembled WGS sequence"/>
</dbReference>
<evidence type="ECO:0000313" key="2">
    <source>
        <dbReference type="EMBL" id="HJB43024.1"/>
    </source>
</evidence>
<protein>
    <submittedName>
        <fullName evidence="2">TIM barrel protein</fullName>
    </submittedName>
</protein>
<evidence type="ECO:0000259" key="1">
    <source>
        <dbReference type="Pfam" id="PF01261"/>
    </source>
</evidence>
<feature type="domain" description="Xylose isomerase-like TIM barrel" evidence="1">
    <location>
        <begin position="32"/>
        <end position="279"/>
    </location>
</feature>
<comment type="caution">
    <text evidence="2">The sequence shown here is derived from an EMBL/GenBank/DDBJ whole genome shotgun (WGS) entry which is preliminary data.</text>
</comment>
<dbReference type="SMART" id="SM00518">
    <property type="entry name" value="AP2Ec"/>
    <property type="match status" value="1"/>
</dbReference>
<dbReference type="PANTHER" id="PTHR21445">
    <property type="entry name" value="ENDONUCLEASE IV ENDODEOXYRIBONUCLEASE IV"/>
    <property type="match status" value="1"/>
</dbReference>
<dbReference type="InterPro" id="IPR013022">
    <property type="entry name" value="Xyl_isomerase-like_TIM-brl"/>
</dbReference>
<dbReference type="Pfam" id="PF01261">
    <property type="entry name" value="AP_endonuc_2"/>
    <property type="match status" value="1"/>
</dbReference>
<accession>A0A9D2S4H7</accession>
<dbReference type="EMBL" id="DWYG01000186">
    <property type="protein sequence ID" value="HJB43024.1"/>
    <property type="molecule type" value="Genomic_DNA"/>
</dbReference>
<sequence length="292" mass="31338">MSNPAPRFGTAGLSDSARAQKVSSPEQIAAYTAGFGLNAFEYQCGRGVRISAERAAALGKACAEKDIALSVHAPYYISMSSLEEEKRLRSVDYLLESCAAVKAMGGRRVIFHAGSCGKQSREEALEKALDTMRRAVDAVDAAGFGDCVLCPETMGKVNQLGTLDEVLALCAVDVRITPCIDFGHLYARSLGTELLDEPGYAALLDRMEEVLGDERAMRFHAHFSRIAYTKGGEKCHLTFADGDFGPPHEPLLTLLHKRGLSPTIICESAGTQAEDAAELARAYGALARAENC</sequence>
<dbReference type="Gene3D" id="3.20.20.150">
    <property type="entry name" value="Divalent-metal-dependent TIM barrel enzymes"/>
    <property type="match status" value="1"/>
</dbReference>